<comment type="caution">
    <text evidence="1">The sequence shown here is derived from an EMBL/GenBank/DDBJ whole genome shotgun (WGS) entry which is preliminary data.</text>
</comment>
<proteinExistence type="predicted"/>
<accession>A0AAV8YVI8</accession>
<gene>
    <name evidence="1" type="ORF">NQ318_011388</name>
</gene>
<evidence type="ECO:0000313" key="2">
    <source>
        <dbReference type="Proteomes" id="UP001162162"/>
    </source>
</evidence>
<evidence type="ECO:0000313" key="1">
    <source>
        <dbReference type="EMBL" id="KAJ8954695.1"/>
    </source>
</evidence>
<protein>
    <submittedName>
        <fullName evidence="1">Uncharacterized protein</fullName>
    </submittedName>
</protein>
<dbReference type="EMBL" id="JAPWTK010000045">
    <property type="protein sequence ID" value="KAJ8954695.1"/>
    <property type="molecule type" value="Genomic_DNA"/>
</dbReference>
<dbReference type="AlphaFoldDB" id="A0AAV8YVI8"/>
<reference evidence="1" key="1">
    <citation type="journal article" date="2023" name="Insect Mol. Biol.">
        <title>Genome sequencing provides insights into the evolution of gene families encoding plant cell wall-degrading enzymes in longhorned beetles.</title>
        <authorList>
            <person name="Shin N.R."/>
            <person name="Okamura Y."/>
            <person name="Kirsch R."/>
            <person name="Pauchet Y."/>
        </authorList>
    </citation>
    <scope>NUCLEOTIDE SEQUENCE</scope>
    <source>
        <strain evidence="1">AMC_N1</strain>
    </source>
</reference>
<sequence>MAVVHPKLDRTTTDYQKPARILLYLFGVFKVTGFEKDMRKSSGVPILDGMGLVRELMLSDLNNFQKFLGYLLIFCHHFHNDVIFYRLNSVKSSRYRQSIPIY</sequence>
<dbReference type="Proteomes" id="UP001162162">
    <property type="component" value="Unassembled WGS sequence"/>
</dbReference>
<name>A0AAV8YVI8_9CUCU</name>
<keyword evidence="2" id="KW-1185">Reference proteome</keyword>
<organism evidence="1 2">
    <name type="scientific">Aromia moschata</name>
    <dbReference type="NCBI Taxonomy" id="1265417"/>
    <lineage>
        <taxon>Eukaryota</taxon>
        <taxon>Metazoa</taxon>
        <taxon>Ecdysozoa</taxon>
        <taxon>Arthropoda</taxon>
        <taxon>Hexapoda</taxon>
        <taxon>Insecta</taxon>
        <taxon>Pterygota</taxon>
        <taxon>Neoptera</taxon>
        <taxon>Endopterygota</taxon>
        <taxon>Coleoptera</taxon>
        <taxon>Polyphaga</taxon>
        <taxon>Cucujiformia</taxon>
        <taxon>Chrysomeloidea</taxon>
        <taxon>Cerambycidae</taxon>
        <taxon>Cerambycinae</taxon>
        <taxon>Callichromatini</taxon>
        <taxon>Aromia</taxon>
    </lineage>
</organism>